<dbReference type="Proteomes" id="UP000688137">
    <property type="component" value="Unassembled WGS sequence"/>
</dbReference>
<sequence length="339" mass="39918">MNQLEKTPNQRLQRTQSQQDEKWFKQLHRISSSLKNLKTTQERNVYIKKVARQRELDKIIHEKQVIQQKSYLLDRSKKKFLSLIRCKDPETFFLKFKPIQKPLNMLRMVSELNLAEKVQMNLNQKSKHEDESSPIVNRTFNKNNKMGGTKVTELNVSKESSQGDIMKPRKTLEYLFQDNKKQNPLLQNEYDLEKSKSKKQSQSRSYSQYSKSNMNTLLKTDINTLLTEMDQVNTKMNNKLLKISKVSSQILARNGIFLQTKNIPNSIKVNSQDNICLEDDSNILYILDSSLASHTELMLDNLYGNTKKLNSDTKNLEMRKKEYEQESIKLFYKKIYCKI</sequence>
<feature type="region of interest" description="Disordered" evidence="1">
    <location>
        <begin position="192"/>
        <end position="212"/>
    </location>
</feature>
<evidence type="ECO:0000256" key="1">
    <source>
        <dbReference type="SAM" id="MobiDB-lite"/>
    </source>
</evidence>
<feature type="compositionally biased region" description="Polar residues" evidence="1">
    <location>
        <begin position="134"/>
        <end position="148"/>
    </location>
</feature>
<protein>
    <submittedName>
        <fullName evidence="2">Uncharacterized protein</fullName>
    </submittedName>
</protein>
<dbReference type="OMA" id="DNICLED"/>
<evidence type="ECO:0000313" key="3">
    <source>
        <dbReference type="Proteomes" id="UP000688137"/>
    </source>
</evidence>
<feature type="compositionally biased region" description="Low complexity" evidence="1">
    <location>
        <begin position="202"/>
        <end position="212"/>
    </location>
</feature>
<gene>
    <name evidence="2" type="ORF">PPRIM_AZ9-3.1.T1170019</name>
</gene>
<accession>A0A8S1PFG8</accession>
<proteinExistence type="predicted"/>
<evidence type="ECO:0000313" key="2">
    <source>
        <dbReference type="EMBL" id="CAD8101907.1"/>
    </source>
</evidence>
<comment type="caution">
    <text evidence="2">The sequence shown here is derived from an EMBL/GenBank/DDBJ whole genome shotgun (WGS) entry which is preliminary data.</text>
</comment>
<name>A0A8S1PFG8_PARPR</name>
<reference evidence="2" key="1">
    <citation type="submission" date="2021-01" db="EMBL/GenBank/DDBJ databases">
        <authorList>
            <consortium name="Genoscope - CEA"/>
            <person name="William W."/>
        </authorList>
    </citation>
    <scope>NUCLEOTIDE SEQUENCE</scope>
</reference>
<dbReference type="AlphaFoldDB" id="A0A8S1PFG8"/>
<organism evidence="2 3">
    <name type="scientific">Paramecium primaurelia</name>
    <dbReference type="NCBI Taxonomy" id="5886"/>
    <lineage>
        <taxon>Eukaryota</taxon>
        <taxon>Sar</taxon>
        <taxon>Alveolata</taxon>
        <taxon>Ciliophora</taxon>
        <taxon>Intramacronucleata</taxon>
        <taxon>Oligohymenophorea</taxon>
        <taxon>Peniculida</taxon>
        <taxon>Parameciidae</taxon>
        <taxon>Paramecium</taxon>
    </lineage>
</organism>
<dbReference type="EMBL" id="CAJJDM010000120">
    <property type="protein sequence ID" value="CAD8101907.1"/>
    <property type="molecule type" value="Genomic_DNA"/>
</dbReference>
<keyword evidence="3" id="KW-1185">Reference proteome</keyword>
<feature type="region of interest" description="Disordered" evidence="1">
    <location>
        <begin position="124"/>
        <end position="148"/>
    </location>
</feature>